<dbReference type="Proteomes" id="UP000029435">
    <property type="component" value="Unassembled WGS sequence"/>
</dbReference>
<comment type="caution">
    <text evidence="1">The sequence shown here is derived from an EMBL/GenBank/DDBJ whole genome shotgun (WGS) entry which is preliminary data.</text>
</comment>
<dbReference type="AlphaFoldDB" id="A0A0M2F088"/>
<organism evidence="1 2">
    <name type="scientific">Pectobacterium brasiliense</name>
    <dbReference type="NCBI Taxonomy" id="180957"/>
    <lineage>
        <taxon>Bacteria</taxon>
        <taxon>Pseudomonadati</taxon>
        <taxon>Pseudomonadota</taxon>
        <taxon>Gammaproteobacteria</taxon>
        <taxon>Enterobacterales</taxon>
        <taxon>Pectobacteriaceae</taxon>
        <taxon>Pectobacterium</taxon>
    </lineage>
</organism>
<proteinExistence type="predicted"/>
<accession>A0A0M2F088</accession>
<gene>
    <name evidence="1" type="ORF">KU74_14945</name>
</gene>
<dbReference type="EMBL" id="JQOD01000003">
    <property type="protein sequence ID" value="KGA33190.1"/>
    <property type="molecule type" value="Genomic_DNA"/>
</dbReference>
<sequence length="69" mass="8122">MVRLDFCIHTNVIYPYCYAPKKFPLKILQNQMVNPYFLRVSIMEFLRHPYVHCGMKTATKTVIVGAENK</sequence>
<reference evidence="1 2" key="1">
    <citation type="submission" date="2014-08" db="EMBL/GenBank/DDBJ databases">
        <title>Genome sequences of NCPPB Pectobacterium isolates.</title>
        <authorList>
            <person name="Glover R.H."/>
            <person name="Sapp M."/>
            <person name="Elphinstone J."/>
        </authorList>
    </citation>
    <scope>NUCLEOTIDE SEQUENCE [LARGE SCALE GENOMIC DNA]</scope>
    <source>
        <strain evidence="1 2">LMG 21372</strain>
    </source>
</reference>
<protein>
    <submittedName>
        <fullName evidence="1">Uncharacterized protein</fullName>
    </submittedName>
</protein>
<evidence type="ECO:0000313" key="1">
    <source>
        <dbReference type="EMBL" id="KGA33190.1"/>
    </source>
</evidence>
<evidence type="ECO:0000313" key="2">
    <source>
        <dbReference type="Proteomes" id="UP000029435"/>
    </source>
</evidence>
<name>A0A0M2F088_9GAMM</name>